<evidence type="ECO:0000256" key="3">
    <source>
        <dbReference type="ARBA" id="ARBA00023163"/>
    </source>
</evidence>
<dbReference type="EMBL" id="JANAVB010010194">
    <property type="protein sequence ID" value="KAJ6839227.1"/>
    <property type="molecule type" value="Genomic_DNA"/>
</dbReference>
<keyword evidence="7" id="KW-1185">Reference proteome</keyword>
<keyword evidence="4" id="KW-0539">Nucleus</keyword>
<reference evidence="6" key="1">
    <citation type="journal article" date="2023" name="GigaByte">
        <title>Genome assembly of the bearded iris, Iris pallida Lam.</title>
        <authorList>
            <person name="Bruccoleri R.E."/>
            <person name="Oakeley E.J."/>
            <person name="Faust A.M.E."/>
            <person name="Altorfer M."/>
            <person name="Dessus-Babus S."/>
            <person name="Burckhardt D."/>
            <person name="Oertli M."/>
            <person name="Naumann U."/>
            <person name="Petersen F."/>
            <person name="Wong J."/>
        </authorList>
    </citation>
    <scope>NUCLEOTIDE SEQUENCE</scope>
    <source>
        <strain evidence="6">GSM-AAB239-AS_SAM_17_03QT</strain>
    </source>
</reference>
<sequence length="301" mass="33386">MEEDSLFLPPGFRFHPTDEEIVIDYLSKKVADQSFVAIAVGEVDLNSCEPWDLPKKAKMGEKVWYFFCQKDRKYPTGMRTNRATGAGYWKATGKDKEIHRGSGRGSVLVGMKKTLVFYTGRAPKGERTNWVMHEFRLVGSSLPQAAVESWVVCRAFNKSEGIKKTPITDPSSEMSMEAALVVGQQFNQIHIPNQESPSYFVSPNPFFSHDGSAGWGYLHQEEATGRAFCAANNNINAAGAVPISSSAFIRQCKVEQTSNSMAIRSHETGMSSDCHAEISSCNAKDSSQASPPFGWENIWDY</sequence>
<organism evidence="6 7">
    <name type="scientific">Iris pallida</name>
    <name type="common">Sweet iris</name>
    <dbReference type="NCBI Taxonomy" id="29817"/>
    <lineage>
        <taxon>Eukaryota</taxon>
        <taxon>Viridiplantae</taxon>
        <taxon>Streptophyta</taxon>
        <taxon>Embryophyta</taxon>
        <taxon>Tracheophyta</taxon>
        <taxon>Spermatophyta</taxon>
        <taxon>Magnoliopsida</taxon>
        <taxon>Liliopsida</taxon>
        <taxon>Asparagales</taxon>
        <taxon>Iridaceae</taxon>
        <taxon>Iridoideae</taxon>
        <taxon>Irideae</taxon>
        <taxon>Iris</taxon>
    </lineage>
</organism>
<dbReference type="Pfam" id="PF02365">
    <property type="entry name" value="NAM"/>
    <property type="match status" value="1"/>
</dbReference>
<evidence type="ECO:0000256" key="4">
    <source>
        <dbReference type="ARBA" id="ARBA00023242"/>
    </source>
</evidence>
<keyword evidence="2" id="KW-0238">DNA-binding</keyword>
<dbReference type="GO" id="GO:0005634">
    <property type="term" value="C:nucleus"/>
    <property type="evidence" value="ECO:0007669"/>
    <property type="project" value="UniProtKB-ARBA"/>
</dbReference>
<gene>
    <name evidence="6" type="ORF">M6B38_316795</name>
</gene>
<comment type="caution">
    <text evidence="6">The sequence shown here is derived from an EMBL/GenBank/DDBJ whole genome shotgun (WGS) entry which is preliminary data.</text>
</comment>
<dbReference type="FunFam" id="2.170.150.80:FF:000006">
    <property type="entry name" value="NAC domain-containing protein 100-like"/>
    <property type="match status" value="1"/>
</dbReference>
<dbReference type="PROSITE" id="PS51005">
    <property type="entry name" value="NAC"/>
    <property type="match status" value="1"/>
</dbReference>
<protein>
    <submittedName>
        <fullName evidence="6">NAC domain-containing protein 100-like</fullName>
    </submittedName>
</protein>
<dbReference type="Gene3D" id="2.170.150.80">
    <property type="entry name" value="NAC domain"/>
    <property type="match status" value="1"/>
</dbReference>
<evidence type="ECO:0000256" key="2">
    <source>
        <dbReference type="ARBA" id="ARBA00023125"/>
    </source>
</evidence>
<evidence type="ECO:0000313" key="7">
    <source>
        <dbReference type="Proteomes" id="UP001140949"/>
    </source>
</evidence>
<dbReference type="SUPFAM" id="SSF101941">
    <property type="entry name" value="NAC domain"/>
    <property type="match status" value="1"/>
</dbReference>
<dbReference type="PANTHER" id="PTHR31744:SF92">
    <property type="entry name" value="NAC DOMAIN-CONTAINING PROTEIN 87"/>
    <property type="match status" value="1"/>
</dbReference>
<dbReference type="AlphaFoldDB" id="A0AAX6HF20"/>
<reference evidence="6" key="2">
    <citation type="submission" date="2023-04" db="EMBL/GenBank/DDBJ databases">
        <authorList>
            <person name="Bruccoleri R.E."/>
            <person name="Oakeley E.J."/>
            <person name="Faust A.-M."/>
            <person name="Dessus-Babus S."/>
            <person name="Altorfer M."/>
            <person name="Burckhardt D."/>
            <person name="Oertli M."/>
            <person name="Naumann U."/>
            <person name="Petersen F."/>
            <person name="Wong J."/>
        </authorList>
    </citation>
    <scope>NUCLEOTIDE SEQUENCE</scope>
    <source>
        <strain evidence="6">GSM-AAB239-AS_SAM_17_03QT</strain>
        <tissue evidence="6">Leaf</tissue>
    </source>
</reference>
<dbReference type="InterPro" id="IPR036093">
    <property type="entry name" value="NAC_dom_sf"/>
</dbReference>
<evidence type="ECO:0000259" key="5">
    <source>
        <dbReference type="PROSITE" id="PS51005"/>
    </source>
</evidence>
<name>A0AAX6HF20_IRIPA</name>
<dbReference type="GO" id="GO:0003677">
    <property type="term" value="F:DNA binding"/>
    <property type="evidence" value="ECO:0007669"/>
    <property type="project" value="UniProtKB-KW"/>
</dbReference>
<dbReference type="GO" id="GO:0006355">
    <property type="term" value="P:regulation of DNA-templated transcription"/>
    <property type="evidence" value="ECO:0007669"/>
    <property type="project" value="InterPro"/>
</dbReference>
<dbReference type="PANTHER" id="PTHR31744">
    <property type="entry name" value="PROTEIN CUP-SHAPED COTYLEDON 2-RELATED"/>
    <property type="match status" value="1"/>
</dbReference>
<accession>A0AAX6HF20</accession>
<evidence type="ECO:0000313" key="6">
    <source>
        <dbReference type="EMBL" id="KAJ6839227.1"/>
    </source>
</evidence>
<evidence type="ECO:0000256" key="1">
    <source>
        <dbReference type="ARBA" id="ARBA00023015"/>
    </source>
</evidence>
<keyword evidence="1" id="KW-0805">Transcription regulation</keyword>
<dbReference type="Proteomes" id="UP001140949">
    <property type="component" value="Unassembled WGS sequence"/>
</dbReference>
<feature type="domain" description="NAC" evidence="5">
    <location>
        <begin position="8"/>
        <end position="158"/>
    </location>
</feature>
<proteinExistence type="predicted"/>
<dbReference type="InterPro" id="IPR003441">
    <property type="entry name" value="NAC-dom"/>
</dbReference>
<keyword evidence="3" id="KW-0804">Transcription</keyword>